<keyword evidence="3" id="KW-0677">Repeat</keyword>
<dbReference type="PANTHER" id="PTHR45690:SF19">
    <property type="entry name" value="NACHT, LRR AND PYD DOMAINS-CONTAINING PROTEIN 3"/>
    <property type="match status" value="1"/>
</dbReference>
<dbReference type="InterPro" id="IPR001611">
    <property type="entry name" value="Leu-rich_rpt"/>
</dbReference>
<accession>A0A8B9Z4Z3</accession>
<sequence>MLGTTSSLVQLDLSDNPLEDSGMRELCGALPRYCPPCRLWQCRLTEASCGALAVVLAASPSLTELHLGANELGDRGVWRLCEGLRDPACRLQMLR</sequence>
<keyword evidence="2" id="KW-0963">Cytoplasm</keyword>
<comment type="subcellular location">
    <subcellularLocation>
        <location evidence="1">Cytoplasm</location>
    </subcellularLocation>
</comment>
<dbReference type="AlphaFoldDB" id="A0A8B9Z4Z3"/>
<reference evidence="4" key="1">
    <citation type="submission" date="2025-08" db="UniProtKB">
        <authorList>
            <consortium name="Ensembl"/>
        </authorList>
    </citation>
    <scope>IDENTIFICATION</scope>
</reference>
<evidence type="ECO:0000256" key="2">
    <source>
        <dbReference type="ARBA" id="ARBA00022490"/>
    </source>
</evidence>
<reference evidence="4" key="2">
    <citation type="submission" date="2025-09" db="UniProtKB">
        <authorList>
            <consortium name="Ensembl"/>
        </authorList>
    </citation>
    <scope>IDENTIFICATION</scope>
</reference>
<dbReference type="SUPFAM" id="SSF52047">
    <property type="entry name" value="RNI-like"/>
    <property type="match status" value="1"/>
</dbReference>
<dbReference type="InterPro" id="IPR050637">
    <property type="entry name" value="NLRP_innate_immun_reg"/>
</dbReference>
<evidence type="ECO:0000256" key="3">
    <source>
        <dbReference type="ARBA" id="ARBA00022737"/>
    </source>
</evidence>
<proteinExistence type="predicted"/>
<dbReference type="InterPro" id="IPR032675">
    <property type="entry name" value="LRR_dom_sf"/>
</dbReference>
<dbReference type="SMART" id="SM00368">
    <property type="entry name" value="LRR_RI"/>
    <property type="match status" value="3"/>
</dbReference>
<dbReference type="Proteomes" id="UP000694555">
    <property type="component" value="Unplaced"/>
</dbReference>
<dbReference type="Gene3D" id="3.80.10.10">
    <property type="entry name" value="Ribonuclease Inhibitor"/>
    <property type="match status" value="1"/>
</dbReference>
<dbReference type="Pfam" id="PF13516">
    <property type="entry name" value="LRR_6"/>
    <property type="match status" value="2"/>
</dbReference>
<organism evidence="4 5">
    <name type="scientific">Buteo japonicus</name>
    <dbReference type="NCBI Taxonomy" id="224669"/>
    <lineage>
        <taxon>Eukaryota</taxon>
        <taxon>Metazoa</taxon>
        <taxon>Chordata</taxon>
        <taxon>Craniata</taxon>
        <taxon>Vertebrata</taxon>
        <taxon>Euteleostomi</taxon>
        <taxon>Archelosauria</taxon>
        <taxon>Archosauria</taxon>
        <taxon>Dinosauria</taxon>
        <taxon>Saurischia</taxon>
        <taxon>Theropoda</taxon>
        <taxon>Coelurosauria</taxon>
        <taxon>Aves</taxon>
        <taxon>Neognathae</taxon>
        <taxon>Neoaves</taxon>
        <taxon>Telluraves</taxon>
        <taxon>Accipitrimorphae</taxon>
        <taxon>Accipitriformes</taxon>
        <taxon>Accipitridae</taxon>
        <taxon>Accipitrinae</taxon>
        <taxon>Buteo</taxon>
    </lineage>
</organism>
<keyword evidence="5" id="KW-1185">Reference proteome</keyword>
<evidence type="ECO:0000313" key="5">
    <source>
        <dbReference type="Proteomes" id="UP000694555"/>
    </source>
</evidence>
<dbReference type="Ensembl" id="ENSBJAT00000003584.1">
    <property type="protein sequence ID" value="ENSBJAP00000003501.1"/>
    <property type="gene ID" value="ENSBJAG00000002548.1"/>
</dbReference>
<dbReference type="PANTHER" id="PTHR45690">
    <property type="entry name" value="NACHT, LRR AND PYD DOMAINS-CONTAINING PROTEIN 12"/>
    <property type="match status" value="1"/>
</dbReference>
<name>A0A8B9Z4Z3_9AVES</name>
<evidence type="ECO:0000256" key="1">
    <source>
        <dbReference type="ARBA" id="ARBA00004496"/>
    </source>
</evidence>
<protein>
    <submittedName>
        <fullName evidence="4">Uncharacterized protein</fullName>
    </submittedName>
</protein>
<dbReference type="GO" id="GO:0005737">
    <property type="term" value="C:cytoplasm"/>
    <property type="evidence" value="ECO:0007669"/>
    <property type="project" value="UniProtKB-SubCell"/>
</dbReference>
<evidence type="ECO:0000313" key="4">
    <source>
        <dbReference type="Ensembl" id="ENSBJAP00000003501.1"/>
    </source>
</evidence>